<dbReference type="InterPro" id="IPR037066">
    <property type="entry name" value="Plug_dom_sf"/>
</dbReference>
<evidence type="ECO:0000259" key="11">
    <source>
        <dbReference type="Pfam" id="PF00593"/>
    </source>
</evidence>
<comment type="subcellular location">
    <subcellularLocation>
        <location evidence="1 8">Cell outer membrane</location>
        <topology evidence="1 8">Multi-pass membrane protein</topology>
    </subcellularLocation>
</comment>
<protein>
    <submittedName>
        <fullName evidence="13">TonB-dependent receptor</fullName>
    </submittedName>
</protein>
<comment type="caution">
    <text evidence="13">The sequence shown here is derived from an EMBL/GenBank/DDBJ whole genome shotgun (WGS) entry which is preliminary data.</text>
</comment>
<dbReference type="PROSITE" id="PS52016">
    <property type="entry name" value="TONB_DEPENDENT_REC_3"/>
    <property type="match status" value="1"/>
</dbReference>
<sequence>MKTLFRTSAATSILALSLISSPAFAQQQAEQDVADDDFHRTGEIVVTAPYFERLDLLAGTSALSGEELAQQSRGQIGDTLLSLPGVSATSFTPGSSRPVLRGFQGNRVAVLTDGIGNIDASNTSADHAVTIESLTTERIEVLRGPAVLLFGGQAVGGAVNAIDKRIPRAIPKEAAHVDALAGYGSAADEWSAGASVDVPVTDRLVVHADGSYRKSDDLRISGYQLSSVLRDEVFDLADEEEAEGELDEAEELREAAENRGRVPNSAVETWTAGIGTAFIDDGGNLGVSFSIYDTKYGIPGRPGVGHHEEATAAGEQVSMAEAGEEAVTIGLRQYRADIRGEVETGGGFLEKLTFRAGYADYEHTEFEGDEIGTVFRSNGFEARAEAVQANRDGWRGASGIQYLSRDFEAIGAEAFVPPNRTRQLGLFSLQEFDLGGLHLEAALRYDRVKQEAQTLGITRNFNNVSAAFGLAYLIGDLKIGINASRTGRAPAVEELFSDGPHIATQAYEIGDPDLRSEKAWNAELYARFDSSNVDATVTVYSNWFDGFIYEDATGAEEDDLPVFQYFQSDARFWGFEADVSARLGRVGGFDFVVDGVADYTRASISNGGGPVPRIPPLRLLGGVELQSGSLDLRGEVEWADDQRRNATFETETAGFTLVNASASWRPFGRDRNIALIASVNNIFNVSARRAASFTKDYVPLAGRDFRVTARISF</sequence>
<comment type="similarity">
    <text evidence="8 9">Belongs to the TonB-dependent receptor family.</text>
</comment>
<dbReference type="EMBL" id="JBHUEL010000002">
    <property type="protein sequence ID" value="MFD1765399.1"/>
    <property type="molecule type" value="Genomic_DNA"/>
</dbReference>
<dbReference type="PANTHER" id="PTHR30069:SF40">
    <property type="entry name" value="TONB-DEPENDENT RECEPTOR NMB0964-RELATED"/>
    <property type="match status" value="1"/>
</dbReference>
<dbReference type="InterPro" id="IPR000531">
    <property type="entry name" value="Beta-barrel_TonB"/>
</dbReference>
<reference evidence="14" key="1">
    <citation type="journal article" date="2019" name="Int. J. Syst. Evol. Microbiol.">
        <title>The Global Catalogue of Microorganisms (GCM) 10K type strain sequencing project: providing services to taxonomists for standard genome sequencing and annotation.</title>
        <authorList>
            <consortium name="The Broad Institute Genomics Platform"/>
            <consortium name="The Broad Institute Genome Sequencing Center for Infectious Disease"/>
            <person name="Wu L."/>
            <person name="Ma J."/>
        </authorList>
    </citation>
    <scope>NUCLEOTIDE SEQUENCE [LARGE SCALE GENOMIC DNA]</scope>
    <source>
        <strain evidence="14">CGMCC 1.12449</strain>
    </source>
</reference>
<feature type="domain" description="TonB-dependent receptor-like beta-barrel" evidence="11">
    <location>
        <begin position="334"/>
        <end position="682"/>
    </location>
</feature>
<evidence type="ECO:0000256" key="4">
    <source>
        <dbReference type="ARBA" id="ARBA00022692"/>
    </source>
</evidence>
<dbReference type="InterPro" id="IPR036942">
    <property type="entry name" value="Beta-barrel_TonB_sf"/>
</dbReference>
<evidence type="ECO:0000256" key="3">
    <source>
        <dbReference type="ARBA" id="ARBA00022452"/>
    </source>
</evidence>
<keyword evidence="13" id="KW-0675">Receptor</keyword>
<feature type="domain" description="TonB-dependent receptor plug" evidence="12">
    <location>
        <begin position="57"/>
        <end position="158"/>
    </location>
</feature>
<keyword evidence="4 8" id="KW-0812">Transmembrane</keyword>
<dbReference type="InterPro" id="IPR012910">
    <property type="entry name" value="Plug_dom"/>
</dbReference>
<dbReference type="Proteomes" id="UP001597215">
    <property type="component" value="Unassembled WGS sequence"/>
</dbReference>
<name>A0ABW4MAX5_9SPHN</name>
<evidence type="ECO:0000256" key="7">
    <source>
        <dbReference type="ARBA" id="ARBA00023237"/>
    </source>
</evidence>
<dbReference type="Pfam" id="PF00593">
    <property type="entry name" value="TonB_dep_Rec_b-barrel"/>
    <property type="match status" value="1"/>
</dbReference>
<feature type="signal peptide" evidence="10">
    <location>
        <begin position="1"/>
        <end position="25"/>
    </location>
</feature>
<dbReference type="SUPFAM" id="SSF56935">
    <property type="entry name" value="Porins"/>
    <property type="match status" value="1"/>
</dbReference>
<accession>A0ABW4MAX5</accession>
<keyword evidence="10" id="KW-0732">Signal</keyword>
<feature type="chain" id="PRO_5046204513" evidence="10">
    <location>
        <begin position="26"/>
        <end position="713"/>
    </location>
</feature>
<dbReference type="Pfam" id="PF07715">
    <property type="entry name" value="Plug"/>
    <property type="match status" value="1"/>
</dbReference>
<evidence type="ECO:0000256" key="9">
    <source>
        <dbReference type="RuleBase" id="RU003357"/>
    </source>
</evidence>
<evidence type="ECO:0000313" key="14">
    <source>
        <dbReference type="Proteomes" id="UP001597215"/>
    </source>
</evidence>
<keyword evidence="2 8" id="KW-0813">Transport</keyword>
<evidence type="ECO:0000256" key="10">
    <source>
        <dbReference type="SAM" id="SignalP"/>
    </source>
</evidence>
<evidence type="ECO:0000256" key="2">
    <source>
        <dbReference type="ARBA" id="ARBA00022448"/>
    </source>
</evidence>
<keyword evidence="5 9" id="KW-0798">TonB box</keyword>
<evidence type="ECO:0000256" key="8">
    <source>
        <dbReference type="PROSITE-ProRule" id="PRU01360"/>
    </source>
</evidence>
<dbReference type="PANTHER" id="PTHR30069">
    <property type="entry name" value="TONB-DEPENDENT OUTER MEMBRANE RECEPTOR"/>
    <property type="match status" value="1"/>
</dbReference>
<keyword evidence="7 8" id="KW-0998">Cell outer membrane</keyword>
<evidence type="ECO:0000256" key="6">
    <source>
        <dbReference type="ARBA" id="ARBA00023136"/>
    </source>
</evidence>
<dbReference type="Gene3D" id="2.40.170.20">
    <property type="entry name" value="TonB-dependent receptor, beta-barrel domain"/>
    <property type="match status" value="1"/>
</dbReference>
<evidence type="ECO:0000259" key="12">
    <source>
        <dbReference type="Pfam" id="PF07715"/>
    </source>
</evidence>
<keyword evidence="6 8" id="KW-0472">Membrane</keyword>
<gene>
    <name evidence="13" type="ORF">ACFSAG_00910</name>
</gene>
<evidence type="ECO:0000256" key="1">
    <source>
        <dbReference type="ARBA" id="ARBA00004571"/>
    </source>
</evidence>
<proteinExistence type="inferred from homology"/>
<evidence type="ECO:0000256" key="5">
    <source>
        <dbReference type="ARBA" id="ARBA00023077"/>
    </source>
</evidence>
<dbReference type="RefSeq" id="WP_381510644.1">
    <property type="nucleotide sequence ID" value="NZ_JBHUEL010000002.1"/>
</dbReference>
<dbReference type="Gene3D" id="2.170.130.10">
    <property type="entry name" value="TonB-dependent receptor, plug domain"/>
    <property type="match status" value="1"/>
</dbReference>
<keyword evidence="14" id="KW-1185">Reference proteome</keyword>
<evidence type="ECO:0000313" key="13">
    <source>
        <dbReference type="EMBL" id="MFD1765399.1"/>
    </source>
</evidence>
<organism evidence="13 14">
    <name type="scientific">Sphingorhabdus buctiana</name>
    <dbReference type="NCBI Taxonomy" id="1508805"/>
    <lineage>
        <taxon>Bacteria</taxon>
        <taxon>Pseudomonadati</taxon>
        <taxon>Pseudomonadota</taxon>
        <taxon>Alphaproteobacteria</taxon>
        <taxon>Sphingomonadales</taxon>
        <taxon>Sphingomonadaceae</taxon>
        <taxon>Sphingorhabdus</taxon>
    </lineage>
</organism>
<keyword evidence="3 8" id="KW-1134">Transmembrane beta strand</keyword>
<dbReference type="InterPro" id="IPR039426">
    <property type="entry name" value="TonB-dep_rcpt-like"/>
</dbReference>